<dbReference type="AlphaFoldDB" id="A0A0F9HXL0"/>
<sequence length="72" mass="7982">MGGLDALGKAKDTRTIAQVHALRRIVDTLKIIYDVKDVVGHRDLSVDLNGDGVITKGEWMKQCPCFEVKTEL</sequence>
<evidence type="ECO:0000313" key="1">
    <source>
        <dbReference type="EMBL" id="KKM19912.1"/>
    </source>
</evidence>
<dbReference type="InterPro" id="IPR036505">
    <property type="entry name" value="Amidase/PGRP_sf"/>
</dbReference>
<dbReference type="Gene3D" id="3.40.80.10">
    <property type="entry name" value="Peptidoglycan recognition protein-like"/>
    <property type="match status" value="1"/>
</dbReference>
<dbReference type="PROSITE" id="PS00018">
    <property type="entry name" value="EF_HAND_1"/>
    <property type="match status" value="1"/>
</dbReference>
<dbReference type="GO" id="GO:0009253">
    <property type="term" value="P:peptidoglycan catabolic process"/>
    <property type="evidence" value="ECO:0007669"/>
    <property type="project" value="InterPro"/>
</dbReference>
<organism evidence="1">
    <name type="scientific">marine sediment metagenome</name>
    <dbReference type="NCBI Taxonomy" id="412755"/>
    <lineage>
        <taxon>unclassified sequences</taxon>
        <taxon>metagenomes</taxon>
        <taxon>ecological metagenomes</taxon>
    </lineage>
</organism>
<name>A0A0F9HXL0_9ZZZZ</name>
<proteinExistence type="predicted"/>
<dbReference type="EMBL" id="LAZR01013880">
    <property type="protein sequence ID" value="KKM19912.1"/>
    <property type="molecule type" value="Genomic_DNA"/>
</dbReference>
<dbReference type="InterPro" id="IPR018247">
    <property type="entry name" value="EF_Hand_1_Ca_BS"/>
</dbReference>
<dbReference type="SUPFAM" id="SSF55846">
    <property type="entry name" value="N-acetylmuramoyl-L-alanine amidase-like"/>
    <property type="match status" value="1"/>
</dbReference>
<reference evidence="1" key="1">
    <citation type="journal article" date="2015" name="Nature">
        <title>Complex archaea that bridge the gap between prokaryotes and eukaryotes.</title>
        <authorList>
            <person name="Spang A."/>
            <person name="Saw J.H."/>
            <person name="Jorgensen S.L."/>
            <person name="Zaremba-Niedzwiedzka K."/>
            <person name="Martijn J."/>
            <person name="Lind A.E."/>
            <person name="van Eijk R."/>
            <person name="Schleper C."/>
            <person name="Guy L."/>
            <person name="Ettema T.J."/>
        </authorList>
    </citation>
    <scope>NUCLEOTIDE SEQUENCE</scope>
</reference>
<accession>A0A0F9HXL0</accession>
<comment type="caution">
    <text evidence="1">The sequence shown here is derived from an EMBL/GenBank/DDBJ whole genome shotgun (WGS) entry which is preliminary data.</text>
</comment>
<evidence type="ECO:0008006" key="2">
    <source>
        <dbReference type="Google" id="ProtNLM"/>
    </source>
</evidence>
<dbReference type="GO" id="GO:0008745">
    <property type="term" value="F:N-acetylmuramoyl-L-alanine amidase activity"/>
    <property type="evidence" value="ECO:0007669"/>
    <property type="project" value="InterPro"/>
</dbReference>
<gene>
    <name evidence="1" type="ORF">LCGC14_1650870</name>
</gene>
<protein>
    <recommendedName>
        <fullName evidence="2">N-acetylmuramoyl-L-alanine amidase domain-containing protein</fullName>
    </recommendedName>
</protein>